<dbReference type="PROSITE" id="PS50994">
    <property type="entry name" value="INTEGRASE"/>
    <property type="match status" value="1"/>
</dbReference>
<accession>A0ABR3N282</accession>
<dbReference type="SUPFAM" id="SSF53098">
    <property type="entry name" value="Ribonuclease H-like"/>
    <property type="match status" value="1"/>
</dbReference>
<dbReference type="InterPro" id="IPR041577">
    <property type="entry name" value="RT_RNaseH_2"/>
</dbReference>
<evidence type="ECO:0000259" key="2">
    <source>
        <dbReference type="PROSITE" id="PS50994"/>
    </source>
</evidence>
<dbReference type="PANTHER" id="PTHR37984">
    <property type="entry name" value="PROTEIN CBG26694"/>
    <property type="match status" value="1"/>
</dbReference>
<dbReference type="Proteomes" id="UP001558613">
    <property type="component" value="Unassembled WGS sequence"/>
</dbReference>
<dbReference type="InterPro" id="IPR041588">
    <property type="entry name" value="Integrase_H2C2"/>
</dbReference>
<dbReference type="Gene3D" id="1.10.340.70">
    <property type="match status" value="1"/>
</dbReference>
<dbReference type="PANTHER" id="PTHR37984:SF15">
    <property type="entry name" value="INTEGRASE CATALYTIC DOMAIN-CONTAINING PROTEIN"/>
    <property type="match status" value="1"/>
</dbReference>
<dbReference type="InterPro" id="IPR043128">
    <property type="entry name" value="Rev_trsase/Diguanyl_cyclase"/>
</dbReference>
<dbReference type="EMBL" id="JAYMGO010000007">
    <property type="protein sequence ID" value="KAL1270910.1"/>
    <property type="molecule type" value="Genomic_DNA"/>
</dbReference>
<keyword evidence="4" id="KW-1185">Reference proteome</keyword>
<dbReference type="InterPro" id="IPR001584">
    <property type="entry name" value="Integrase_cat-core"/>
</dbReference>
<evidence type="ECO:0000256" key="1">
    <source>
        <dbReference type="ARBA" id="ARBA00039658"/>
    </source>
</evidence>
<dbReference type="Gene3D" id="3.30.70.270">
    <property type="match status" value="2"/>
</dbReference>
<dbReference type="InterPro" id="IPR012337">
    <property type="entry name" value="RNaseH-like_sf"/>
</dbReference>
<dbReference type="Pfam" id="PF17919">
    <property type="entry name" value="RT_RNaseH_2"/>
    <property type="match status" value="1"/>
</dbReference>
<sequence>MTLKVVFQCLQDAGLKLNQAKCQFNKTSLRFLGHTVNVQGIQPDEDHLSAILHAPAPKDAPQLRFFIGLLSWYNKFILKFATEIEPLRACIRQGSDFVWSEEAQQCFDAVKKLLIQSPVLALFNPNLPTVVSTDASNYGLGAVLAQVHENETEHIVAFVSQTLSSAERKYSTIEREALACVLIAPNKTAECLSRLPLPALDEVYLDAEPEFVAFLSPAMSPLTPAEVASASVSCAELSALRAQIARAQDYVFRGSRLVVPVALRHTLVKLAHEGHQGIVRTKQHLRELYWWPGIDFLVKEHIQACQLCLSSDKTANTFAAPLQPVPFPSVPWDKVAIDVVGPFDTAVWDCRYALTLIDYHSKWHEVAFTTSITTHNVFTFLASVFSIYGNPHTIVSDNGTQFTSAEFSTFLRERDIRHIRTSLYHPAANGAVEHFHRVLKGCIQSAVLEAKPWKPTFTEFLQVYRATPHSATGLLLSCFRAGRCERVLMFFPHLPHVRMCLRFFSEFL</sequence>
<reference evidence="3 4" key="1">
    <citation type="submission" date="2023-09" db="EMBL/GenBank/DDBJ databases">
        <authorList>
            <person name="Wang M."/>
        </authorList>
    </citation>
    <scope>NUCLEOTIDE SEQUENCE [LARGE SCALE GENOMIC DNA]</scope>
    <source>
        <strain evidence="3">GT-2023</strain>
        <tissue evidence="3">Liver</tissue>
    </source>
</reference>
<dbReference type="Pfam" id="PF17921">
    <property type="entry name" value="Integrase_H2C2"/>
    <property type="match status" value="1"/>
</dbReference>
<comment type="caution">
    <text evidence="3">The sequence shown here is derived from an EMBL/GenBank/DDBJ whole genome shotgun (WGS) entry which is preliminary data.</text>
</comment>
<dbReference type="Pfam" id="PF00665">
    <property type="entry name" value="rve"/>
    <property type="match status" value="1"/>
</dbReference>
<dbReference type="Gene3D" id="3.30.420.10">
    <property type="entry name" value="Ribonuclease H-like superfamily/Ribonuclease H"/>
    <property type="match status" value="1"/>
</dbReference>
<dbReference type="SUPFAM" id="SSF56672">
    <property type="entry name" value="DNA/RNA polymerases"/>
    <property type="match status" value="1"/>
</dbReference>
<feature type="domain" description="Integrase catalytic" evidence="2">
    <location>
        <begin position="327"/>
        <end position="484"/>
    </location>
</feature>
<protein>
    <recommendedName>
        <fullName evidence="1">Gypsy retrotransposon integrase-like protein 1</fullName>
    </recommendedName>
</protein>
<evidence type="ECO:0000313" key="4">
    <source>
        <dbReference type="Proteomes" id="UP001558613"/>
    </source>
</evidence>
<dbReference type="InterPro" id="IPR043502">
    <property type="entry name" value="DNA/RNA_pol_sf"/>
</dbReference>
<proteinExistence type="predicted"/>
<dbReference type="InterPro" id="IPR036397">
    <property type="entry name" value="RNaseH_sf"/>
</dbReference>
<organism evidence="3 4">
    <name type="scientific">Cirrhinus molitorella</name>
    <name type="common">mud carp</name>
    <dbReference type="NCBI Taxonomy" id="172907"/>
    <lineage>
        <taxon>Eukaryota</taxon>
        <taxon>Metazoa</taxon>
        <taxon>Chordata</taxon>
        <taxon>Craniata</taxon>
        <taxon>Vertebrata</taxon>
        <taxon>Euteleostomi</taxon>
        <taxon>Actinopterygii</taxon>
        <taxon>Neopterygii</taxon>
        <taxon>Teleostei</taxon>
        <taxon>Ostariophysi</taxon>
        <taxon>Cypriniformes</taxon>
        <taxon>Cyprinidae</taxon>
        <taxon>Labeoninae</taxon>
        <taxon>Labeonini</taxon>
        <taxon>Cirrhinus</taxon>
    </lineage>
</organism>
<dbReference type="InterPro" id="IPR050951">
    <property type="entry name" value="Retrovirus_Pol_polyprotein"/>
</dbReference>
<gene>
    <name evidence="3" type="ORF">QQF64_029926</name>
</gene>
<evidence type="ECO:0000313" key="3">
    <source>
        <dbReference type="EMBL" id="KAL1270910.1"/>
    </source>
</evidence>
<name>A0ABR3N282_9TELE</name>